<dbReference type="InterPro" id="IPR036388">
    <property type="entry name" value="WH-like_DNA-bd_sf"/>
</dbReference>
<gene>
    <name evidence="6" type="ORF">DFR24_3698</name>
</gene>
<evidence type="ECO:0000313" key="7">
    <source>
        <dbReference type="Proteomes" id="UP000295341"/>
    </source>
</evidence>
<keyword evidence="4" id="KW-0804">Transcription</keyword>
<evidence type="ECO:0000256" key="3">
    <source>
        <dbReference type="ARBA" id="ARBA00023125"/>
    </source>
</evidence>
<keyword evidence="3 6" id="KW-0238">DNA-binding</keyword>
<organism evidence="6 7">
    <name type="scientific">Panacagrimonas perspica</name>
    <dbReference type="NCBI Taxonomy" id="381431"/>
    <lineage>
        <taxon>Bacteria</taxon>
        <taxon>Pseudomonadati</taxon>
        <taxon>Pseudomonadota</taxon>
        <taxon>Gammaproteobacteria</taxon>
        <taxon>Nevskiales</taxon>
        <taxon>Nevskiaceae</taxon>
        <taxon>Panacagrimonas</taxon>
    </lineage>
</organism>
<evidence type="ECO:0000256" key="1">
    <source>
        <dbReference type="ARBA" id="ARBA00009437"/>
    </source>
</evidence>
<dbReference type="Gene3D" id="1.10.10.10">
    <property type="entry name" value="Winged helix-like DNA-binding domain superfamily/Winged helix DNA-binding domain"/>
    <property type="match status" value="1"/>
</dbReference>
<evidence type="ECO:0000256" key="4">
    <source>
        <dbReference type="ARBA" id="ARBA00023163"/>
    </source>
</evidence>
<dbReference type="EMBL" id="SOBT01000010">
    <property type="protein sequence ID" value="TDU26669.1"/>
    <property type="molecule type" value="Genomic_DNA"/>
</dbReference>
<evidence type="ECO:0000259" key="5">
    <source>
        <dbReference type="PROSITE" id="PS50931"/>
    </source>
</evidence>
<dbReference type="Proteomes" id="UP000295341">
    <property type="component" value="Unassembled WGS sequence"/>
</dbReference>
<dbReference type="InterPro" id="IPR000847">
    <property type="entry name" value="LysR_HTH_N"/>
</dbReference>
<name>A0A4R7P0F6_9GAMM</name>
<evidence type="ECO:0000313" key="6">
    <source>
        <dbReference type="EMBL" id="TDU26669.1"/>
    </source>
</evidence>
<dbReference type="AlphaFoldDB" id="A0A4R7P0F6"/>
<comment type="caution">
    <text evidence="6">The sequence shown here is derived from an EMBL/GenBank/DDBJ whole genome shotgun (WGS) entry which is preliminary data.</text>
</comment>
<dbReference type="PANTHER" id="PTHR30126">
    <property type="entry name" value="HTH-TYPE TRANSCRIPTIONAL REGULATOR"/>
    <property type="match status" value="1"/>
</dbReference>
<dbReference type="GO" id="GO:0000976">
    <property type="term" value="F:transcription cis-regulatory region binding"/>
    <property type="evidence" value="ECO:0007669"/>
    <property type="project" value="TreeGrafter"/>
</dbReference>
<dbReference type="PROSITE" id="PS50931">
    <property type="entry name" value="HTH_LYSR"/>
    <property type="match status" value="1"/>
</dbReference>
<dbReference type="PANTHER" id="PTHR30126:SF88">
    <property type="entry name" value="TRANSCRIPTIONAL REGULATOR-RELATED"/>
    <property type="match status" value="1"/>
</dbReference>
<reference evidence="6 7" key="1">
    <citation type="submission" date="2019-03" db="EMBL/GenBank/DDBJ databases">
        <title>Genomic Encyclopedia of Type Strains, Phase IV (KMG-IV): sequencing the most valuable type-strain genomes for metagenomic binning, comparative biology and taxonomic classification.</title>
        <authorList>
            <person name="Goeker M."/>
        </authorList>
    </citation>
    <scope>NUCLEOTIDE SEQUENCE [LARGE SCALE GENOMIC DNA]</scope>
    <source>
        <strain evidence="6 7">DSM 26377</strain>
    </source>
</reference>
<dbReference type="SUPFAM" id="SSF46785">
    <property type="entry name" value="Winged helix' DNA-binding domain"/>
    <property type="match status" value="1"/>
</dbReference>
<comment type="similarity">
    <text evidence="1">Belongs to the LysR transcriptional regulatory family.</text>
</comment>
<dbReference type="SUPFAM" id="SSF53850">
    <property type="entry name" value="Periplasmic binding protein-like II"/>
    <property type="match status" value="1"/>
</dbReference>
<dbReference type="InterPro" id="IPR005119">
    <property type="entry name" value="LysR_subst-bd"/>
</dbReference>
<dbReference type="GO" id="GO:0003700">
    <property type="term" value="F:DNA-binding transcription factor activity"/>
    <property type="evidence" value="ECO:0007669"/>
    <property type="project" value="InterPro"/>
</dbReference>
<dbReference type="Gene3D" id="3.40.190.290">
    <property type="match status" value="1"/>
</dbReference>
<proteinExistence type="inferred from homology"/>
<dbReference type="Pfam" id="PF00126">
    <property type="entry name" value="HTH_1"/>
    <property type="match status" value="1"/>
</dbReference>
<dbReference type="InterPro" id="IPR036390">
    <property type="entry name" value="WH_DNA-bd_sf"/>
</dbReference>
<dbReference type="Pfam" id="PF03466">
    <property type="entry name" value="LysR_substrate"/>
    <property type="match status" value="1"/>
</dbReference>
<protein>
    <submittedName>
        <fullName evidence="6">DNA-binding transcriptional LysR family regulator</fullName>
    </submittedName>
</protein>
<keyword evidence="2" id="KW-0805">Transcription regulation</keyword>
<feature type="domain" description="HTH lysR-type" evidence="5">
    <location>
        <begin position="7"/>
        <end position="64"/>
    </location>
</feature>
<keyword evidence="7" id="KW-1185">Reference proteome</keyword>
<evidence type="ECO:0000256" key="2">
    <source>
        <dbReference type="ARBA" id="ARBA00023015"/>
    </source>
</evidence>
<accession>A0A4R7P0F6</accession>
<sequence>MMSTPRISIEQWRALTGVVEAGGYAQAAEALNKSQSAITYAVQKIESQLGVKAFEVQGRKAVLTPTGTLLYRRARALLDEAASLERAAGSLSAGWEAQIRLAVEILFPTQLLLTTLDQFGEESPHTRIELIESVLGGTAECLLKGEADIAIAPQVPTGFLGEPLMQSRLRLVAAPGHPLHKLGRPVGQSDLRAHRHIVVRDSGSQRAATPLSLEAKQRWTVSHMATSISAVRAGYGFAWLPEDKIRDEILSGAIAPLDLGVAQDRVATLYLIYADRDYAGPGILRLVELLRENVAKACAARGASATASSPITPESSR</sequence>